<name>A0ACC2STF2_9FUNG</name>
<dbReference type="EMBL" id="QTSX02004341">
    <property type="protein sequence ID" value="KAJ9065532.1"/>
    <property type="molecule type" value="Genomic_DNA"/>
</dbReference>
<proteinExistence type="predicted"/>
<accession>A0ACC2STF2</accession>
<reference evidence="1" key="1">
    <citation type="submission" date="2022-04" db="EMBL/GenBank/DDBJ databases">
        <title>Genome of the entomopathogenic fungus Entomophthora muscae.</title>
        <authorList>
            <person name="Elya C."/>
            <person name="Lovett B.R."/>
            <person name="Lee E."/>
            <person name="Macias A.M."/>
            <person name="Hajek A.E."/>
            <person name="De Bivort B.L."/>
            <person name="Kasson M.T."/>
            <person name="De Fine Licht H.H."/>
            <person name="Stajich J.E."/>
        </authorList>
    </citation>
    <scope>NUCLEOTIDE SEQUENCE</scope>
    <source>
        <strain evidence="1">Berkeley</strain>
    </source>
</reference>
<sequence length="428" mass="47048">MTLPTPTRAPSSGASSSTSSQVSPPFSQSHRPNPQPRYLRDPTTLESISSAFTGISSYVRKSIPEALLPKGFPLKPNSQSPSTSPSSSFPPPPARSRRRKLCLLLGYADGFHVWEVDDVGRINELALVNVDLGEIKSLKIINPESGSPCDVRILIGSTRTLPTMPHDEFDKVNSIEEFGLLTLYSLEARKQVSQVVFEQETISSIESNSKCIVVATSLPCIRVLSRSDLKEHHVFLDVFLDPNTRQPVFTLGPRWIAYSTTSETPWKANLPENLGMGKNVKVDRVAKDVVNGLKFIGDYSYQQLNNYLKPNAELSTSPHRRGISDASSDALSTGSPEERGYPKNSGRVVIRDLDLFLNDVPSSPSSAGSDAAKSLPSVAHFHCHYYPISHLAFNDTGNLLATSSVEGHTFYIFEITQRQPPLPPFRTL</sequence>
<gene>
    <name evidence="1" type="ORF">DSO57_1018548</name>
</gene>
<dbReference type="Proteomes" id="UP001165960">
    <property type="component" value="Unassembled WGS sequence"/>
</dbReference>
<comment type="caution">
    <text evidence="1">The sequence shown here is derived from an EMBL/GenBank/DDBJ whole genome shotgun (WGS) entry which is preliminary data.</text>
</comment>
<keyword evidence="2" id="KW-1185">Reference proteome</keyword>
<evidence type="ECO:0000313" key="2">
    <source>
        <dbReference type="Proteomes" id="UP001165960"/>
    </source>
</evidence>
<protein>
    <submittedName>
        <fullName evidence="1">Uncharacterized protein</fullName>
    </submittedName>
</protein>
<organism evidence="1 2">
    <name type="scientific">Entomophthora muscae</name>
    <dbReference type="NCBI Taxonomy" id="34485"/>
    <lineage>
        <taxon>Eukaryota</taxon>
        <taxon>Fungi</taxon>
        <taxon>Fungi incertae sedis</taxon>
        <taxon>Zoopagomycota</taxon>
        <taxon>Entomophthoromycotina</taxon>
        <taxon>Entomophthoromycetes</taxon>
        <taxon>Entomophthorales</taxon>
        <taxon>Entomophthoraceae</taxon>
        <taxon>Entomophthora</taxon>
    </lineage>
</organism>
<evidence type="ECO:0000313" key="1">
    <source>
        <dbReference type="EMBL" id="KAJ9065532.1"/>
    </source>
</evidence>